<proteinExistence type="predicted"/>
<name>A0ABV1E0N8_9FIRM</name>
<dbReference type="Gene3D" id="3.20.20.140">
    <property type="entry name" value="Metal-dependent hydrolases"/>
    <property type="match status" value="1"/>
</dbReference>
<sequence>MKLAADLHVHTIASTHAYSTITEIARHAADIGLSAVAITDHGIALEDSPHIWHFEIMKSLPRELFGVRLLMGVEANVQKGGTLDMPERILKQLDWVVASMHKSTAVMDSPADVTEAWLKVIDNPLVDLLGHIGTPRYVCDYEAVVKACAEKHKLIEINANTFRVRPESAGNCRKVAELCRRYEVPVCVDSDAHFHLHVGQPGGAGEMLEEIGFPEELILNASYDRLLAYLQNRPSR</sequence>
<organism evidence="2 3">
    <name type="scientific">Solibaculum intestinale</name>
    <dbReference type="NCBI Taxonomy" id="3133165"/>
    <lineage>
        <taxon>Bacteria</taxon>
        <taxon>Bacillati</taxon>
        <taxon>Bacillota</taxon>
        <taxon>Clostridia</taxon>
        <taxon>Eubacteriales</taxon>
        <taxon>Oscillospiraceae</taxon>
        <taxon>Solibaculum</taxon>
    </lineage>
</organism>
<evidence type="ECO:0000313" key="3">
    <source>
        <dbReference type="Proteomes" id="UP001489509"/>
    </source>
</evidence>
<dbReference type="InterPro" id="IPR003141">
    <property type="entry name" value="Pol/His_phosphatase_N"/>
</dbReference>
<feature type="domain" description="Polymerase/histidinol phosphatase N-terminal" evidence="1">
    <location>
        <begin position="5"/>
        <end position="79"/>
    </location>
</feature>
<dbReference type="InterPro" id="IPR016195">
    <property type="entry name" value="Pol/histidinol_Pase-like"/>
</dbReference>
<evidence type="ECO:0000313" key="2">
    <source>
        <dbReference type="EMBL" id="MEQ2440877.1"/>
    </source>
</evidence>
<dbReference type="NCBIfam" id="NF006702">
    <property type="entry name" value="PRK09248.1"/>
    <property type="match status" value="1"/>
</dbReference>
<dbReference type="InterPro" id="IPR004013">
    <property type="entry name" value="PHP_dom"/>
</dbReference>
<protein>
    <submittedName>
        <fullName evidence="2">Phosphatase</fullName>
    </submittedName>
</protein>
<dbReference type="Pfam" id="PF02811">
    <property type="entry name" value="PHP"/>
    <property type="match status" value="1"/>
</dbReference>
<comment type="caution">
    <text evidence="2">The sequence shown here is derived from an EMBL/GenBank/DDBJ whole genome shotgun (WGS) entry which is preliminary data.</text>
</comment>
<dbReference type="PANTHER" id="PTHR36928">
    <property type="entry name" value="PHOSPHATASE YCDX-RELATED"/>
    <property type="match status" value="1"/>
</dbReference>
<evidence type="ECO:0000259" key="1">
    <source>
        <dbReference type="SMART" id="SM00481"/>
    </source>
</evidence>
<gene>
    <name evidence="2" type="ORF">WMO26_08580</name>
</gene>
<dbReference type="SUPFAM" id="SSF89550">
    <property type="entry name" value="PHP domain-like"/>
    <property type="match status" value="1"/>
</dbReference>
<dbReference type="InterPro" id="IPR050243">
    <property type="entry name" value="PHP_phosphatase"/>
</dbReference>
<reference evidence="2 3" key="1">
    <citation type="submission" date="2024-03" db="EMBL/GenBank/DDBJ databases">
        <title>Human intestinal bacterial collection.</title>
        <authorList>
            <person name="Pauvert C."/>
            <person name="Hitch T.C.A."/>
            <person name="Clavel T."/>
        </authorList>
    </citation>
    <scope>NUCLEOTIDE SEQUENCE [LARGE SCALE GENOMIC DNA]</scope>
    <source>
        <strain evidence="2 3">CLA-JM-H44</strain>
    </source>
</reference>
<keyword evidence="3" id="KW-1185">Reference proteome</keyword>
<dbReference type="EMBL" id="JBBMFD010000013">
    <property type="protein sequence ID" value="MEQ2440877.1"/>
    <property type="molecule type" value="Genomic_DNA"/>
</dbReference>
<accession>A0ABV1E0N8</accession>
<dbReference type="SMART" id="SM00481">
    <property type="entry name" value="POLIIIAc"/>
    <property type="match status" value="1"/>
</dbReference>
<dbReference type="PANTHER" id="PTHR36928:SF1">
    <property type="entry name" value="PHOSPHATASE YCDX-RELATED"/>
    <property type="match status" value="1"/>
</dbReference>
<dbReference type="Proteomes" id="UP001489509">
    <property type="component" value="Unassembled WGS sequence"/>
</dbReference>
<dbReference type="RefSeq" id="WP_349219634.1">
    <property type="nucleotide sequence ID" value="NZ_JBBMFD010000013.1"/>
</dbReference>
<dbReference type="CDD" id="cd07437">
    <property type="entry name" value="PHP_HisPPase_Ycdx_like"/>
    <property type="match status" value="1"/>
</dbReference>